<comment type="cofactor">
    <cofactor evidence="1">
        <name>FAD</name>
        <dbReference type="ChEBI" id="CHEBI:57692"/>
    </cofactor>
</comment>
<evidence type="ECO:0000256" key="5">
    <source>
        <dbReference type="ARBA" id="ARBA00022827"/>
    </source>
</evidence>
<dbReference type="HOGENOM" id="CLU_020931_0_0_6"/>
<comment type="similarity">
    <text evidence="3">Belongs to the lysine N(6)-hydroxylase/L-ornithine N(5)-oxygenase family.</text>
</comment>
<keyword evidence="4" id="KW-0285">Flavoprotein</keyword>
<dbReference type="STRING" id="449.LHA_1351"/>
<dbReference type="Gene3D" id="3.50.50.60">
    <property type="entry name" value="FAD/NAD(P)-binding domain"/>
    <property type="match status" value="1"/>
</dbReference>
<protein>
    <submittedName>
        <fullName evidence="8">L-lysine 6-monooxygenase (NADPH)</fullName>
        <ecNumber evidence="8">1.14.13.59</ecNumber>
    </submittedName>
</protein>
<evidence type="ECO:0000256" key="4">
    <source>
        <dbReference type="ARBA" id="ARBA00022630"/>
    </source>
</evidence>
<keyword evidence="5" id="KW-0274">FAD</keyword>
<keyword evidence="6" id="KW-0521">NADP</keyword>
<dbReference type="PANTHER" id="PTHR42802">
    <property type="entry name" value="MONOOXYGENASE"/>
    <property type="match status" value="1"/>
</dbReference>
<evidence type="ECO:0000256" key="3">
    <source>
        <dbReference type="ARBA" id="ARBA00007588"/>
    </source>
</evidence>
<evidence type="ECO:0000256" key="6">
    <source>
        <dbReference type="ARBA" id="ARBA00022857"/>
    </source>
</evidence>
<dbReference type="EMBL" id="LN681225">
    <property type="protein sequence ID" value="CEK10397.1"/>
    <property type="molecule type" value="Genomic_DNA"/>
</dbReference>
<evidence type="ECO:0000313" key="9">
    <source>
        <dbReference type="Proteomes" id="UP000032803"/>
    </source>
</evidence>
<reference evidence="9" key="1">
    <citation type="submission" date="2014-09" db="EMBL/GenBank/DDBJ databases">
        <authorList>
            <person name="Gomez-Valero L."/>
        </authorList>
    </citation>
    <scope>NUCLEOTIDE SEQUENCE [LARGE SCALE GENOMIC DNA]</scope>
    <source>
        <strain evidence="9">ATCC35250</strain>
    </source>
</reference>
<evidence type="ECO:0000313" key="8">
    <source>
        <dbReference type="EMBL" id="CEK10397.1"/>
    </source>
</evidence>
<dbReference type="RefSeq" id="WP_045105779.1">
    <property type="nucleotide sequence ID" value="NZ_LN681225.1"/>
</dbReference>
<dbReference type="Proteomes" id="UP000032803">
    <property type="component" value="Chromosome I"/>
</dbReference>
<evidence type="ECO:0000256" key="1">
    <source>
        <dbReference type="ARBA" id="ARBA00001974"/>
    </source>
</evidence>
<dbReference type="InterPro" id="IPR025700">
    <property type="entry name" value="Lys/Orn_oxygenase"/>
</dbReference>
<dbReference type="InterPro" id="IPR036188">
    <property type="entry name" value="FAD/NAD-bd_sf"/>
</dbReference>
<keyword evidence="9" id="KW-1185">Reference proteome</keyword>
<organism evidence="8 9">
    <name type="scientific">Legionella hackeliae</name>
    <dbReference type="NCBI Taxonomy" id="449"/>
    <lineage>
        <taxon>Bacteria</taxon>
        <taxon>Pseudomonadati</taxon>
        <taxon>Pseudomonadota</taxon>
        <taxon>Gammaproteobacteria</taxon>
        <taxon>Legionellales</taxon>
        <taxon>Legionellaceae</taxon>
        <taxon>Legionella</taxon>
    </lineage>
</organism>
<dbReference type="AlphaFoldDB" id="A0A0A8UTH0"/>
<keyword evidence="8" id="KW-0503">Monooxygenase</keyword>
<dbReference type="EC" id="1.14.13.59" evidence="8"/>
<dbReference type="PANTHER" id="PTHR42802:SF1">
    <property type="entry name" value="L-ORNITHINE N(5)-MONOOXYGENASE"/>
    <property type="match status" value="1"/>
</dbReference>
<name>A0A0A8UTH0_LEGHA</name>
<proteinExistence type="inferred from homology"/>
<dbReference type="GO" id="GO:0047091">
    <property type="term" value="F:L-lysine 6-monooxygenase (NADPH) activity"/>
    <property type="evidence" value="ECO:0007669"/>
    <property type="project" value="UniProtKB-EC"/>
</dbReference>
<evidence type="ECO:0000256" key="7">
    <source>
        <dbReference type="ARBA" id="ARBA00023002"/>
    </source>
</evidence>
<evidence type="ECO:0000256" key="2">
    <source>
        <dbReference type="ARBA" id="ARBA00004924"/>
    </source>
</evidence>
<dbReference type="KEGG" id="lha:LHA_1351"/>
<dbReference type="OrthoDB" id="7527071at2"/>
<sequence>MLYHLAEDVFDLLGVGIGPFNLSLAALLTPTKEIKSSFFDQNKSFIWHPGMLLPDAELQVSFLYDLVTLVDPTNPYSFISYLAKNKRLYRFLNAQFKQVPRGEFSEYLSWVSRSLPNLFFEEKIEDITFNNSLFTITTTQRKTYSRNLVLGSGLKAKIPSCGQNLLGQDVFHSKDFLLNLKHWHGKKIVVLGGGQSGAEIVHYLLSHSSQFPEKLFWITKRNQFSALDDSTFSNEFFTPQYADYFFSLDEKQKAIRLHQQILASDGISLPLLDKIYQKLYKLEFIEDKGHFFRLIINHQLIKLARESNHYHLVLSECEGNNKQIINADIVIFCTGYEWEFPDYLSSLANRIPLKNGQFYMHSDFSIQWDGPKKNRIYAQNASRQQYGIAEPNLTLMAWRSAKIINSLCNAPIYQLDAENTALDLQTQGGFKYALNEW</sequence>
<gene>
    <name evidence="8" type="primary">iucD</name>
    <name evidence="8" type="ORF">LHA_1351</name>
</gene>
<accession>A0A0A8UTH0</accession>
<keyword evidence="7 8" id="KW-0560">Oxidoreductase</keyword>
<dbReference type="SUPFAM" id="SSF51905">
    <property type="entry name" value="FAD/NAD(P)-binding domain"/>
    <property type="match status" value="2"/>
</dbReference>
<dbReference type="PATRIC" id="fig|449.7.peg.520"/>
<dbReference type="Pfam" id="PF13434">
    <property type="entry name" value="Lys_Orn_oxgnase"/>
    <property type="match status" value="1"/>
</dbReference>
<comment type="pathway">
    <text evidence="2">Siderophore biosynthesis.</text>
</comment>